<keyword evidence="3" id="KW-0472">Membrane</keyword>
<dbReference type="SUPFAM" id="SSF63380">
    <property type="entry name" value="Riboflavin synthase domain-like"/>
    <property type="match status" value="1"/>
</dbReference>
<keyword evidence="7" id="KW-1185">Reference proteome</keyword>
<dbReference type="GO" id="GO:0003958">
    <property type="term" value="F:NADPH-hemoprotein reductase activity"/>
    <property type="evidence" value="ECO:0007669"/>
    <property type="project" value="UniProtKB-EC"/>
</dbReference>
<keyword evidence="6" id="KW-0560">Oxidoreductase</keyword>
<dbReference type="Pfam" id="PF00175">
    <property type="entry name" value="NAD_binding_1"/>
    <property type="match status" value="1"/>
</dbReference>
<dbReference type="InterPro" id="IPR017938">
    <property type="entry name" value="Riboflavin_synthase-like_b-brl"/>
</dbReference>
<dbReference type="OrthoDB" id="9789468at2"/>
<organism evidence="6 7">
    <name type="scientific">Novipirellula galeiformis</name>
    <dbReference type="NCBI Taxonomy" id="2528004"/>
    <lineage>
        <taxon>Bacteria</taxon>
        <taxon>Pseudomonadati</taxon>
        <taxon>Planctomycetota</taxon>
        <taxon>Planctomycetia</taxon>
        <taxon>Pirellulales</taxon>
        <taxon>Pirellulaceae</taxon>
        <taxon>Novipirellula</taxon>
    </lineage>
</organism>
<dbReference type="SUPFAM" id="SSF52218">
    <property type="entry name" value="Flavoproteins"/>
    <property type="match status" value="1"/>
</dbReference>
<accession>A0A5C6C7L0</accession>
<dbReference type="GO" id="GO:0005829">
    <property type="term" value="C:cytosol"/>
    <property type="evidence" value="ECO:0007669"/>
    <property type="project" value="TreeGrafter"/>
</dbReference>
<dbReference type="InterPro" id="IPR001433">
    <property type="entry name" value="OxRdtase_FAD/NAD-bd"/>
</dbReference>
<evidence type="ECO:0000256" key="2">
    <source>
        <dbReference type="ARBA" id="ARBA00023797"/>
    </source>
</evidence>
<feature type="transmembrane region" description="Helical" evidence="3">
    <location>
        <begin position="57"/>
        <end position="76"/>
    </location>
</feature>
<dbReference type="GO" id="GO:0050660">
    <property type="term" value="F:flavin adenine dinucleotide binding"/>
    <property type="evidence" value="ECO:0007669"/>
    <property type="project" value="TreeGrafter"/>
</dbReference>
<dbReference type="CDD" id="cd06200">
    <property type="entry name" value="SiR_like1"/>
    <property type="match status" value="1"/>
</dbReference>
<proteinExistence type="predicted"/>
<dbReference type="InterPro" id="IPR001709">
    <property type="entry name" value="Flavoprot_Pyr_Nucl_cyt_Rdtase"/>
</dbReference>
<dbReference type="InterPro" id="IPR029039">
    <property type="entry name" value="Flavoprotein-like_sf"/>
</dbReference>
<reference evidence="6 7" key="1">
    <citation type="submission" date="2019-02" db="EMBL/GenBank/DDBJ databases">
        <title>Deep-cultivation of Planctomycetes and their phenomic and genomic characterization uncovers novel biology.</title>
        <authorList>
            <person name="Wiegand S."/>
            <person name="Jogler M."/>
            <person name="Boedeker C."/>
            <person name="Pinto D."/>
            <person name="Vollmers J."/>
            <person name="Rivas-Marin E."/>
            <person name="Kohn T."/>
            <person name="Peeters S.H."/>
            <person name="Heuer A."/>
            <person name="Rast P."/>
            <person name="Oberbeckmann S."/>
            <person name="Bunk B."/>
            <person name="Jeske O."/>
            <person name="Meyerdierks A."/>
            <person name="Storesund J.E."/>
            <person name="Kallscheuer N."/>
            <person name="Luecker S."/>
            <person name="Lage O.M."/>
            <person name="Pohl T."/>
            <person name="Merkel B.J."/>
            <person name="Hornburger P."/>
            <person name="Mueller R.-W."/>
            <person name="Bruemmer F."/>
            <person name="Labrenz M."/>
            <person name="Spormann A.M."/>
            <person name="Op Den Camp H."/>
            <person name="Overmann J."/>
            <person name="Amann R."/>
            <person name="Jetten M.S.M."/>
            <person name="Mascher T."/>
            <person name="Medema M.H."/>
            <person name="Devos D.P."/>
            <person name="Kaster A.-K."/>
            <person name="Ovreas L."/>
            <person name="Rohde M."/>
            <person name="Galperin M.Y."/>
            <person name="Jogler C."/>
        </authorList>
    </citation>
    <scope>NUCLEOTIDE SEQUENCE [LARGE SCALE GENOMIC DNA]</scope>
    <source>
        <strain evidence="6 7">Pla52o</strain>
    </source>
</reference>
<gene>
    <name evidence="6" type="primary">cysJ_2</name>
    <name evidence="6" type="ORF">Pla52o_44980</name>
</gene>
<name>A0A5C6C7L0_9BACT</name>
<dbReference type="InterPro" id="IPR001094">
    <property type="entry name" value="Flavdoxin-like"/>
</dbReference>
<protein>
    <recommendedName>
        <fullName evidence="2">NADPH--hemoprotein reductase</fullName>
        <ecNumber evidence="2">1.6.2.4</ecNumber>
    </recommendedName>
</protein>
<keyword evidence="1" id="KW-0285">Flavoprotein</keyword>
<keyword evidence="3" id="KW-0812">Transmembrane</keyword>
<dbReference type="PANTHER" id="PTHR19384">
    <property type="entry name" value="NITRIC OXIDE SYNTHASE-RELATED"/>
    <property type="match status" value="1"/>
</dbReference>
<dbReference type="Proteomes" id="UP000316304">
    <property type="component" value="Unassembled WGS sequence"/>
</dbReference>
<dbReference type="SUPFAM" id="SSF52343">
    <property type="entry name" value="Ferredoxin reductase-like, C-terminal NADP-linked domain"/>
    <property type="match status" value="1"/>
</dbReference>
<evidence type="ECO:0000313" key="7">
    <source>
        <dbReference type="Proteomes" id="UP000316304"/>
    </source>
</evidence>
<dbReference type="AlphaFoldDB" id="A0A5C6C7L0"/>
<dbReference type="Pfam" id="PF00258">
    <property type="entry name" value="Flavodoxin_1"/>
    <property type="match status" value="1"/>
</dbReference>
<comment type="caution">
    <text evidence="6">The sequence shown here is derived from an EMBL/GenBank/DDBJ whole genome shotgun (WGS) entry which is preliminary data.</text>
</comment>
<feature type="domain" description="Flavodoxin-like" evidence="4">
    <location>
        <begin position="97"/>
        <end position="234"/>
    </location>
</feature>
<evidence type="ECO:0000256" key="3">
    <source>
        <dbReference type="SAM" id="Phobius"/>
    </source>
</evidence>
<dbReference type="GO" id="GO:0010181">
    <property type="term" value="F:FMN binding"/>
    <property type="evidence" value="ECO:0007669"/>
    <property type="project" value="InterPro"/>
</dbReference>
<dbReference type="InterPro" id="IPR039261">
    <property type="entry name" value="FNR_nucleotide-bd"/>
</dbReference>
<dbReference type="Gene3D" id="1.20.990.10">
    <property type="entry name" value="NADPH-cytochrome p450 Reductase, Chain A, domain 3"/>
    <property type="match status" value="1"/>
</dbReference>
<keyword evidence="3" id="KW-1133">Transmembrane helix</keyword>
<evidence type="ECO:0000313" key="6">
    <source>
        <dbReference type="EMBL" id="TWU20620.1"/>
    </source>
</evidence>
<dbReference type="Gene3D" id="3.40.50.360">
    <property type="match status" value="1"/>
</dbReference>
<dbReference type="PRINTS" id="PR00371">
    <property type="entry name" value="FPNCR"/>
</dbReference>
<dbReference type="InterPro" id="IPR023173">
    <property type="entry name" value="NADPH_Cyt_P450_Rdtase_alpha"/>
</dbReference>
<dbReference type="PROSITE" id="PS50902">
    <property type="entry name" value="FLAVODOXIN_LIKE"/>
    <property type="match status" value="1"/>
</dbReference>
<feature type="domain" description="FAD-binding FR-type" evidence="5">
    <location>
        <begin position="248"/>
        <end position="419"/>
    </location>
</feature>
<dbReference type="Gene3D" id="2.40.30.10">
    <property type="entry name" value="Translation factors"/>
    <property type="match status" value="2"/>
</dbReference>
<feature type="transmembrane region" description="Helical" evidence="3">
    <location>
        <begin position="20"/>
        <end position="42"/>
    </location>
</feature>
<dbReference type="RefSeq" id="WP_146596527.1">
    <property type="nucleotide sequence ID" value="NZ_SJPT01000008.1"/>
</dbReference>
<dbReference type="InterPro" id="IPR017927">
    <property type="entry name" value="FAD-bd_FR_type"/>
</dbReference>
<dbReference type="EC" id="1.6.2.4" evidence="2"/>
<dbReference type="EMBL" id="SJPT01000008">
    <property type="protein sequence ID" value="TWU20620.1"/>
    <property type="molecule type" value="Genomic_DNA"/>
</dbReference>
<sequence>MIPLLTDARVQRNAPRWRSLPKLGNAAVVLLLAFIAGVLWRATSGPWWIAMPLAERWWMAGMLVVVYLLGCGWIWFRDPRRRASSFGRVAIDDTSTVVVAYASQTGMAFELAQQTAEALNAAGISAYFTAIDRIHRDRFAQGGRLLIVASTTGQGDPPDHAIGFLREVMDRPLSLESLRYAVLALGDRSYEQFCAFGHQLDRWLQAQQAQRLFPVVEVDNADPLALRHWQTQVAEVCEADNGIAWQSTQSDDWSLDSRIELNANGCASSVFHLTMTPPQSKLPQWQAGDIAEVYPRHSPRLVAEWLETMGFEGAAIVQRQGRRVTLESVLAESQLPKLNSIGEIGAFDAQSLADRLQPLQCREYSIASLPSEGNLQLLVRRAVRVDGTIGLCSGWLCDSLQPTEKVKLRIRSNPNFHSQASDRPLILIGNGTGLAGLRGHLLERLESGYHENWLLFGERNMAHDFHLREEIQAWRDQGVIKRLDLAFSRDQAERVYVQDKLREAADELQQWVRNGAAIYVCGSLVGMAPAVDSVLRRVLGDAIVDDLLVDGRYRRDVY</sequence>
<evidence type="ECO:0000256" key="1">
    <source>
        <dbReference type="ARBA" id="ARBA00022630"/>
    </source>
</evidence>
<evidence type="ECO:0000259" key="5">
    <source>
        <dbReference type="PROSITE" id="PS51384"/>
    </source>
</evidence>
<dbReference type="PROSITE" id="PS51384">
    <property type="entry name" value="FAD_FR"/>
    <property type="match status" value="1"/>
</dbReference>
<dbReference type="Gene3D" id="3.40.50.80">
    <property type="entry name" value="Nucleotide-binding domain of ferredoxin-NADP reductase (FNR) module"/>
    <property type="match status" value="1"/>
</dbReference>
<dbReference type="PRINTS" id="PR00369">
    <property type="entry name" value="FLAVODOXIN"/>
</dbReference>
<dbReference type="PANTHER" id="PTHR19384:SF17">
    <property type="entry name" value="NADPH--CYTOCHROME P450 REDUCTASE"/>
    <property type="match status" value="1"/>
</dbReference>
<evidence type="ECO:0000259" key="4">
    <source>
        <dbReference type="PROSITE" id="PS50902"/>
    </source>
</evidence>
<dbReference type="InterPro" id="IPR008254">
    <property type="entry name" value="Flavodoxin/NO_synth"/>
</dbReference>